<evidence type="ECO:0000256" key="1">
    <source>
        <dbReference type="SAM" id="Phobius"/>
    </source>
</evidence>
<keyword evidence="1" id="KW-0472">Membrane</keyword>
<evidence type="ECO:0000313" key="2">
    <source>
        <dbReference type="EMBL" id="HHS28825.1"/>
    </source>
</evidence>
<dbReference type="EMBL" id="DTGR01000056">
    <property type="protein sequence ID" value="HHS28825.1"/>
    <property type="molecule type" value="Genomic_DNA"/>
</dbReference>
<feature type="transmembrane region" description="Helical" evidence="1">
    <location>
        <begin position="20"/>
        <end position="38"/>
    </location>
</feature>
<sequence>MFTKVKSFIREEEGASAVEYGLLVAGIAVVVMTAIYAIGTNLNTKFQSVADQLTK</sequence>
<keyword evidence="1" id="KW-1133">Transmembrane helix</keyword>
<dbReference type="AlphaFoldDB" id="A0A7V6A2A9"/>
<protein>
    <submittedName>
        <fullName evidence="2">Flp family type IVb pilin</fullName>
    </submittedName>
</protein>
<name>A0A7V6A2A9_9BACT</name>
<gene>
    <name evidence="2" type="ORF">ENV52_03875</name>
</gene>
<dbReference type="InterPro" id="IPR007047">
    <property type="entry name" value="Flp_Fap"/>
</dbReference>
<reference evidence="2" key="1">
    <citation type="journal article" date="2020" name="mSystems">
        <title>Genome- and Community-Level Interaction Insights into Carbon Utilization and Element Cycling Functions of Hydrothermarchaeota in Hydrothermal Sediment.</title>
        <authorList>
            <person name="Zhou Z."/>
            <person name="Liu Y."/>
            <person name="Xu W."/>
            <person name="Pan J."/>
            <person name="Luo Z.H."/>
            <person name="Li M."/>
        </authorList>
    </citation>
    <scope>NUCLEOTIDE SEQUENCE [LARGE SCALE GENOMIC DNA]</scope>
    <source>
        <strain evidence="2">SpSt-767</strain>
    </source>
</reference>
<organism evidence="2">
    <name type="scientific">Desulfobacca acetoxidans</name>
    <dbReference type="NCBI Taxonomy" id="60893"/>
    <lineage>
        <taxon>Bacteria</taxon>
        <taxon>Pseudomonadati</taxon>
        <taxon>Thermodesulfobacteriota</taxon>
        <taxon>Desulfobaccia</taxon>
        <taxon>Desulfobaccales</taxon>
        <taxon>Desulfobaccaceae</taxon>
        <taxon>Desulfobacca</taxon>
    </lineage>
</organism>
<comment type="caution">
    <text evidence="2">The sequence shown here is derived from an EMBL/GenBank/DDBJ whole genome shotgun (WGS) entry which is preliminary data.</text>
</comment>
<proteinExistence type="predicted"/>
<keyword evidence="1" id="KW-0812">Transmembrane</keyword>
<dbReference type="Pfam" id="PF04964">
    <property type="entry name" value="Flp_Fap"/>
    <property type="match status" value="1"/>
</dbReference>
<accession>A0A7V6A2A9</accession>